<evidence type="ECO:0000256" key="2">
    <source>
        <dbReference type="SAM" id="SignalP"/>
    </source>
</evidence>
<proteinExistence type="predicted"/>
<feature type="domain" description="THSD1 N-terminal" evidence="3">
    <location>
        <begin position="22"/>
        <end position="115"/>
    </location>
</feature>
<feature type="compositionally biased region" description="Polar residues" evidence="1">
    <location>
        <begin position="795"/>
        <end position="815"/>
    </location>
</feature>
<reference evidence="7" key="1">
    <citation type="submission" date="2020-03" db="EMBL/GenBank/DDBJ databases">
        <title>Evolution of repeat sequences and sex chromosomes of tilapia species revealed by chromosome-level genomes.</title>
        <authorList>
            <person name="Xu L."/>
            <person name="Tao W."/>
            <person name="Wang D."/>
            <person name="Zhou Q."/>
        </authorList>
    </citation>
    <scope>NUCLEOTIDE SEQUENCE [LARGE SCALE GENOMIC DNA]</scope>
    <source>
        <strain evidence="7">Israel</strain>
    </source>
</reference>
<protein>
    <recommendedName>
        <fullName evidence="8">Thrombospondin, type I, domain containing 1</fullName>
    </recommendedName>
</protein>
<dbReference type="InterPro" id="IPR056217">
    <property type="entry name" value="THSD1_N"/>
</dbReference>
<dbReference type="PROSITE" id="PS50092">
    <property type="entry name" value="TSP1"/>
    <property type="match status" value="1"/>
</dbReference>
<dbReference type="Pfam" id="PF24311">
    <property type="entry name" value="THSD1_D3"/>
    <property type="match status" value="1"/>
</dbReference>
<dbReference type="SUPFAM" id="SSF82895">
    <property type="entry name" value="TSP-1 type 1 repeat"/>
    <property type="match status" value="1"/>
</dbReference>
<dbReference type="Gene3D" id="2.20.100.10">
    <property type="entry name" value="Thrombospondin type-1 (TSP1) repeat"/>
    <property type="match status" value="1"/>
</dbReference>
<dbReference type="InterPro" id="IPR056218">
    <property type="entry name" value="THSD1_D2"/>
</dbReference>
<reference evidence="6" key="3">
    <citation type="submission" date="2025-09" db="UniProtKB">
        <authorList>
            <consortium name="Ensembl"/>
        </authorList>
    </citation>
    <scope>IDENTIFICATION</scope>
</reference>
<feature type="compositionally biased region" description="Basic and acidic residues" evidence="1">
    <location>
        <begin position="771"/>
        <end position="780"/>
    </location>
</feature>
<sequence>MPQAVSLLSFLLVLIGYAFAGLNIWPSLHSALSNSSVFVDFSIKSNSSTIRSRSLSLVNTESNTTVLTKTLHNNQPAGRVEFNCSCFLYAGTFRFLLRQTSISTVFPTNSTEGSSIESTTWWWSSELQVHWPTFHIAVERAGNHSGSFQVGISTNEHFQACSSGIDSALSLEVSYVEYNQIGHNSINKVRALTRIPIKPLRSQSVELSCAFPFTDRDFIRVALRSPHTAQEVKSSGPLYLSRIFSYKLLVENANAYKSGCEGTMTVKLITPPCAHINGKVLLYSDAASSAVMGFRPEEPTSPPLAFNWLTHGENETEFNCSVFYPGRNKYCFRFVFNYSRSPSPAQTCLVAYKSAESWGPWQPWSVCSVSCGEGVRERVRECLLPSGVRGMQCTGMIKEQSLCSLEDCVVVPAPSPSLPPAPVGAAPLGGNMIVVVGISLCLAVIMATVVVTVWRKFCQSPQCSSVRKSSMHSPGGRKLSDEASICGHSLQRPSLSDVHSPSGGMGVAAAQKDGAFLGSQPLSQTMVIPLPQDPERLSPTGQKVFPPIFGYKLAQQQLKEMKKKGLKEATQLYHVSSSPVHDTVVDTSASPTISPIPTPIGFAHSASPLGLQGDSKLKNFHIAAPFSEPLPQTFRATPDRLSPRVELIIGPPVAAHASRSSSKWHDRTADWVEMVERTGLTGFREEGHAAMGNSYHKNPNFRRTSSFNDAKPQLPSSAQSRQFRERSLTQVGSRTLPEGSCWSKGEWERQPYRSYPIPEHGASEWARSRLQKSDGRKPWTEKPALSHINEIKHAGTNTNTISASGTQGKSDFNSTAERRKNSEQVSGIGGPAAAPVSSQGVNQLSLDRAEQNWNRRGPSPIQRNILARKLKEAQSYSAAKGRKRSSSFTASSSEQRKGRCHSLPVTEEYSSSDGSPYKLSEAEQKMLDLDLSSSYVWEEE</sequence>
<dbReference type="Pfam" id="PF24310">
    <property type="entry name" value="THSD1_D2"/>
    <property type="match status" value="1"/>
</dbReference>
<dbReference type="InterPro" id="IPR036383">
    <property type="entry name" value="TSP1_rpt_sf"/>
</dbReference>
<gene>
    <name evidence="6" type="primary">THSD1</name>
</gene>
<dbReference type="AlphaFoldDB" id="A0AAZ1XZY1"/>
<name>A0AAZ1XZY1_OREAU</name>
<dbReference type="Pfam" id="PF00090">
    <property type="entry name" value="TSP_1"/>
    <property type="match status" value="1"/>
</dbReference>
<evidence type="ECO:0000259" key="3">
    <source>
        <dbReference type="Pfam" id="PF24306"/>
    </source>
</evidence>
<dbReference type="InterPro" id="IPR056219">
    <property type="entry name" value="THSD1_D3"/>
</dbReference>
<dbReference type="InterPro" id="IPR000884">
    <property type="entry name" value="TSP1_rpt"/>
</dbReference>
<reference evidence="6" key="2">
    <citation type="submission" date="2025-08" db="UniProtKB">
        <authorList>
            <consortium name="Ensembl"/>
        </authorList>
    </citation>
    <scope>IDENTIFICATION</scope>
</reference>
<dbReference type="SMART" id="SM00209">
    <property type="entry name" value="TSP1"/>
    <property type="match status" value="1"/>
</dbReference>
<organism evidence="6 7">
    <name type="scientific">Oreochromis aureus</name>
    <name type="common">Israeli tilapia</name>
    <name type="synonym">Chromis aureus</name>
    <dbReference type="NCBI Taxonomy" id="47969"/>
    <lineage>
        <taxon>Eukaryota</taxon>
        <taxon>Metazoa</taxon>
        <taxon>Chordata</taxon>
        <taxon>Craniata</taxon>
        <taxon>Vertebrata</taxon>
        <taxon>Euteleostomi</taxon>
        <taxon>Actinopterygii</taxon>
        <taxon>Neopterygii</taxon>
        <taxon>Teleostei</taxon>
        <taxon>Neoteleostei</taxon>
        <taxon>Acanthomorphata</taxon>
        <taxon>Ovalentaria</taxon>
        <taxon>Cichlomorphae</taxon>
        <taxon>Cichliformes</taxon>
        <taxon>Cichlidae</taxon>
        <taxon>African cichlids</taxon>
        <taxon>Pseudocrenilabrinae</taxon>
        <taxon>Oreochromini</taxon>
        <taxon>Oreochromis</taxon>
    </lineage>
</organism>
<evidence type="ECO:0000259" key="4">
    <source>
        <dbReference type="Pfam" id="PF24310"/>
    </source>
</evidence>
<dbReference type="InterPro" id="IPR038877">
    <property type="entry name" value="THSD1"/>
</dbReference>
<evidence type="ECO:0000256" key="1">
    <source>
        <dbReference type="SAM" id="MobiDB-lite"/>
    </source>
</evidence>
<feature type="region of interest" description="Disordered" evidence="1">
    <location>
        <begin position="872"/>
        <end position="917"/>
    </location>
</feature>
<keyword evidence="2" id="KW-0732">Signal</keyword>
<feature type="signal peptide" evidence="2">
    <location>
        <begin position="1"/>
        <end position="20"/>
    </location>
</feature>
<evidence type="ECO:0000313" key="6">
    <source>
        <dbReference type="Ensembl" id="ENSOABP00000073102.1"/>
    </source>
</evidence>
<dbReference type="Ensembl" id="ENSOABT00000078215.1">
    <property type="protein sequence ID" value="ENSOABP00000073102.1"/>
    <property type="gene ID" value="ENSOABG00000007657.2"/>
</dbReference>
<evidence type="ECO:0000313" key="7">
    <source>
        <dbReference type="Proteomes" id="UP000472276"/>
    </source>
</evidence>
<dbReference type="PANTHER" id="PTHR16311:SF3">
    <property type="entry name" value="THROMBOSPONDIN TYPE-1 DOMAIN-CONTAINING PROTEIN 1"/>
    <property type="match status" value="1"/>
</dbReference>
<feature type="region of interest" description="Disordered" evidence="1">
    <location>
        <begin position="689"/>
        <end position="737"/>
    </location>
</feature>
<feature type="chain" id="PRO_5044217132" description="Thrombospondin, type I, domain containing 1" evidence="2">
    <location>
        <begin position="21"/>
        <end position="940"/>
    </location>
</feature>
<feature type="region of interest" description="Disordered" evidence="1">
    <location>
        <begin position="761"/>
        <end position="840"/>
    </location>
</feature>
<evidence type="ECO:0008006" key="8">
    <source>
        <dbReference type="Google" id="ProtNLM"/>
    </source>
</evidence>
<accession>A0AAZ1XZY1</accession>
<feature type="domain" description="THSD1 third Ig-like" evidence="5">
    <location>
        <begin position="245"/>
        <end position="351"/>
    </location>
</feature>
<feature type="domain" description="THSD1 second Ig-like" evidence="4">
    <location>
        <begin position="132"/>
        <end position="238"/>
    </location>
</feature>
<dbReference type="PANTHER" id="PTHR16311">
    <property type="entry name" value="THROMBOSPONDIN TYPE I DOMAIN-CONTAINING 1"/>
    <property type="match status" value="1"/>
</dbReference>
<feature type="compositionally biased region" description="Polar residues" evidence="1">
    <location>
        <begin position="695"/>
        <end position="721"/>
    </location>
</feature>
<dbReference type="Proteomes" id="UP000472276">
    <property type="component" value="Unassembled WGS sequence"/>
</dbReference>
<keyword evidence="7" id="KW-1185">Reference proteome</keyword>
<evidence type="ECO:0000259" key="5">
    <source>
        <dbReference type="Pfam" id="PF24311"/>
    </source>
</evidence>
<dbReference type="Pfam" id="PF24306">
    <property type="entry name" value="THSD1_N"/>
    <property type="match status" value="1"/>
</dbReference>
<dbReference type="GO" id="GO:0071944">
    <property type="term" value="C:cell periphery"/>
    <property type="evidence" value="ECO:0007669"/>
    <property type="project" value="TreeGrafter"/>
</dbReference>